<dbReference type="InterPro" id="IPR036116">
    <property type="entry name" value="FN3_sf"/>
</dbReference>
<dbReference type="PROSITE" id="PS50853">
    <property type="entry name" value="FN3"/>
    <property type="match status" value="1"/>
</dbReference>
<sequence>DSSKLYEFTVFLIKKKMKRPIAYTRGQVLPKGTSPTCQSRLNGTPEYIVRLHAEGLGKIYLNVMDGNFTQTERERFLIETNPPDVPKIITDRNILVVDKLKPATLYKFMVYLRDENGILKTPSANSYIKTLPPDHNNPTDLKAEVQSHYRIDLTWKAANNAANENVTYKVHCTSGPDIYYTTNGTRYPIPNLNAMTYYTFAVHSMKADGTFYPGGPVVGQSTWSKD</sequence>
<protein>
    <submittedName>
        <fullName evidence="2">Receptor-type tyrosine-protein phosphatase eta</fullName>
    </submittedName>
</protein>
<organism evidence="2">
    <name type="scientific">Schistocephalus solidus</name>
    <name type="common">Tapeworm</name>
    <dbReference type="NCBI Taxonomy" id="70667"/>
    <lineage>
        <taxon>Eukaryota</taxon>
        <taxon>Metazoa</taxon>
        <taxon>Spiralia</taxon>
        <taxon>Lophotrochozoa</taxon>
        <taxon>Platyhelminthes</taxon>
        <taxon>Cestoda</taxon>
        <taxon>Eucestoda</taxon>
        <taxon>Diphyllobothriidea</taxon>
        <taxon>Diphyllobothriidae</taxon>
        <taxon>Schistocephalus</taxon>
    </lineage>
</organism>
<feature type="non-terminal residue" evidence="2">
    <location>
        <position position="1"/>
    </location>
</feature>
<reference evidence="2" key="1">
    <citation type="submission" date="2016-01" db="EMBL/GenBank/DDBJ databases">
        <title>Reference transcriptome for the parasite Schistocephalus solidus: insights into the molecular evolution of parasitism.</title>
        <authorList>
            <person name="Hebert F.O."/>
            <person name="Grambauer S."/>
            <person name="Barber I."/>
            <person name="Landry C.R."/>
            <person name="Aubin-Horth N."/>
        </authorList>
    </citation>
    <scope>NUCLEOTIDE SEQUENCE</scope>
</reference>
<feature type="domain" description="Fibronectin type-III" evidence="1">
    <location>
        <begin position="137"/>
        <end position="226"/>
    </location>
</feature>
<dbReference type="InterPro" id="IPR013783">
    <property type="entry name" value="Ig-like_fold"/>
</dbReference>
<dbReference type="SUPFAM" id="SSF49265">
    <property type="entry name" value="Fibronectin type III"/>
    <property type="match status" value="1"/>
</dbReference>
<accession>A0A0X3PZK6</accession>
<feature type="non-terminal residue" evidence="2">
    <location>
        <position position="226"/>
    </location>
</feature>
<dbReference type="AlphaFoldDB" id="A0A0X3PZK6"/>
<name>A0A0X3PZK6_SCHSO</name>
<proteinExistence type="predicted"/>
<dbReference type="Gene3D" id="2.60.40.10">
    <property type="entry name" value="Immunoglobulins"/>
    <property type="match status" value="1"/>
</dbReference>
<keyword evidence="2" id="KW-0675">Receptor</keyword>
<evidence type="ECO:0000313" key="2">
    <source>
        <dbReference type="EMBL" id="JAP55397.1"/>
    </source>
</evidence>
<dbReference type="CDD" id="cd00063">
    <property type="entry name" value="FN3"/>
    <property type="match status" value="1"/>
</dbReference>
<dbReference type="InterPro" id="IPR003961">
    <property type="entry name" value="FN3_dom"/>
</dbReference>
<dbReference type="EMBL" id="GEEE01007828">
    <property type="protein sequence ID" value="JAP55397.1"/>
    <property type="molecule type" value="Transcribed_RNA"/>
</dbReference>
<evidence type="ECO:0000259" key="1">
    <source>
        <dbReference type="PROSITE" id="PS50853"/>
    </source>
</evidence>
<gene>
    <name evidence="2" type="primary">PTPRJ</name>
    <name evidence="2" type="ORF">TR100970</name>
</gene>